<dbReference type="RefSeq" id="WP_380804201.1">
    <property type="nucleotide sequence ID" value="NZ_JBHSFZ010000016.1"/>
</dbReference>
<organism evidence="1 2">
    <name type="scientific">Sphingobium tyrosinilyticum</name>
    <dbReference type="NCBI Taxonomy" id="2715436"/>
    <lineage>
        <taxon>Bacteria</taxon>
        <taxon>Pseudomonadati</taxon>
        <taxon>Pseudomonadota</taxon>
        <taxon>Alphaproteobacteria</taxon>
        <taxon>Sphingomonadales</taxon>
        <taxon>Sphingomonadaceae</taxon>
        <taxon>Sphingobium</taxon>
    </lineage>
</organism>
<sequence length="158" mass="17671">MLFVKSFPVAEGQDMALLGHDREAIARFASLLLTEIAATATDEQMSGFFLSIGKRLAASYPTGNVRELERLTQHANLVWQAFNWGHVRFDMDDEGIDIFHEDLPRSLEGDAQGLWSRAAPLILKGAYDAWFRQVGGGDRLSTSIQRREAGRVELRHGI</sequence>
<comment type="caution">
    <text evidence="1">The sequence shown here is derived from an EMBL/GenBank/DDBJ whole genome shotgun (WGS) entry which is preliminary data.</text>
</comment>
<gene>
    <name evidence="1" type="primary">bcsD</name>
    <name evidence="1" type="ORF">ACFO3E_09680</name>
</gene>
<dbReference type="Proteomes" id="UP001595957">
    <property type="component" value="Unassembled WGS sequence"/>
</dbReference>
<name>A0ABV9EZ79_9SPHN</name>
<reference evidence="2" key="1">
    <citation type="journal article" date="2019" name="Int. J. Syst. Evol. Microbiol.">
        <title>The Global Catalogue of Microorganisms (GCM) 10K type strain sequencing project: providing services to taxonomists for standard genome sequencing and annotation.</title>
        <authorList>
            <consortium name="The Broad Institute Genomics Platform"/>
            <consortium name="The Broad Institute Genome Sequencing Center for Infectious Disease"/>
            <person name="Wu L."/>
            <person name="Ma J."/>
        </authorList>
    </citation>
    <scope>NUCLEOTIDE SEQUENCE [LARGE SCALE GENOMIC DNA]</scope>
    <source>
        <strain evidence="2">NBRC 103632</strain>
    </source>
</reference>
<evidence type="ECO:0000313" key="1">
    <source>
        <dbReference type="EMBL" id="MFC4594458.1"/>
    </source>
</evidence>
<proteinExistence type="predicted"/>
<evidence type="ECO:0000313" key="2">
    <source>
        <dbReference type="Proteomes" id="UP001595957"/>
    </source>
</evidence>
<dbReference type="Gene3D" id="3.30.70.2590">
    <property type="match status" value="1"/>
</dbReference>
<accession>A0ABV9EZ79</accession>
<keyword evidence="2" id="KW-1185">Reference proteome</keyword>
<dbReference type="EMBL" id="JBHSFZ010000016">
    <property type="protein sequence ID" value="MFC4594458.1"/>
    <property type="molecule type" value="Genomic_DNA"/>
</dbReference>
<dbReference type="InterPro" id="IPR038470">
    <property type="entry name" value="Cellsynth_D_sf"/>
</dbReference>
<dbReference type="Pfam" id="PF03500">
    <property type="entry name" value="Cellsynth_D"/>
    <property type="match status" value="1"/>
</dbReference>
<dbReference type="InterPro" id="IPR022798">
    <property type="entry name" value="BcsD_bac"/>
</dbReference>
<protein>
    <submittedName>
        <fullName evidence="1">Cellulose biosynthesis protein BcsD</fullName>
    </submittedName>
</protein>